<feature type="transmembrane region" description="Helical" evidence="1">
    <location>
        <begin position="15"/>
        <end position="38"/>
    </location>
</feature>
<keyword evidence="1" id="KW-0472">Membrane</keyword>
<dbReference type="Proteomes" id="UP001229421">
    <property type="component" value="Unassembled WGS sequence"/>
</dbReference>
<reference evidence="2" key="1">
    <citation type="journal article" date="2023" name="bioRxiv">
        <title>Improved chromosome-level genome assembly for marigold (Tagetes erecta).</title>
        <authorList>
            <person name="Jiang F."/>
            <person name="Yuan L."/>
            <person name="Wang S."/>
            <person name="Wang H."/>
            <person name="Xu D."/>
            <person name="Wang A."/>
            <person name="Fan W."/>
        </authorList>
    </citation>
    <scope>NUCLEOTIDE SEQUENCE</scope>
    <source>
        <strain evidence="2">WSJ</strain>
        <tissue evidence="2">Leaf</tissue>
    </source>
</reference>
<dbReference type="PANTHER" id="PTHR31115:SF3">
    <property type="entry name" value="EXPRESSED PROTEIN"/>
    <property type="match status" value="1"/>
</dbReference>
<evidence type="ECO:0000313" key="3">
    <source>
        <dbReference type="Proteomes" id="UP001229421"/>
    </source>
</evidence>
<keyword evidence="3" id="KW-1185">Reference proteome</keyword>
<accession>A0AAD8K952</accession>
<keyword evidence="1" id="KW-1133">Transmembrane helix</keyword>
<keyword evidence="1" id="KW-0812">Transmembrane</keyword>
<dbReference type="AlphaFoldDB" id="A0AAD8K952"/>
<organism evidence="2 3">
    <name type="scientific">Tagetes erecta</name>
    <name type="common">African marigold</name>
    <dbReference type="NCBI Taxonomy" id="13708"/>
    <lineage>
        <taxon>Eukaryota</taxon>
        <taxon>Viridiplantae</taxon>
        <taxon>Streptophyta</taxon>
        <taxon>Embryophyta</taxon>
        <taxon>Tracheophyta</taxon>
        <taxon>Spermatophyta</taxon>
        <taxon>Magnoliopsida</taxon>
        <taxon>eudicotyledons</taxon>
        <taxon>Gunneridae</taxon>
        <taxon>Pentapetalae</taxon>
        <taxon>asterids</taxon>
        <taxon>campanulids</taxon>
        <taxon>Asterales</taxon>
        <taxon>Asteraceae</taxon>
        <taxon>Asteroideae</taxon>
        <taxon>Heliantheae alliance</taxon>
        <taxon>Tageteae</taxon>
        <taxon>Tagetes</taxon>
    </lineage>
</organism>
<gene>
    <name evidence="2" type="ORF">QVD17_27476</name>
</gene>
<proteinExistence type="predicted"/>
<protein>
    <submittedName>
        <fullName evidence="2">Uncharacterized protein</fullName>
    </submittedName>
</protein>
<sequence>MVCVLLIIWFDSSKYYFPGTSLTMLLLGCFEVTPIWLFCFQFSRAVLDAGAFPHLINLLSHSNEKQVKSKGDHFPSSTLSIYPLQKNKMVNGEVVDDGFRIEGRTRRGFRSAQVVTPAVEKFCNVATAKQSRTARLSFDKSERQGIPLGNFLTAKLILVKSKPHLMLQIFP</sequence>
<comment type="caution">
    <text evidence="2">The sequence shown here is derived from an EMBL/GenBank/DDBJ whole genome shotgun (WGS) entry which is preliminary data.</text>
</comment>
<name>A0AAD8K952_TARER</name>
<dbReference type="EMBL" id="JAUHHV010000007">
    <property type="protein sequence ID" value="KAK1418333.1"/>
    <property type="molecule type" value="Genomic_DNA"/>
</dbReference>
<evidence type="ECO:0000256" key="1">
    <source>
        <dbReference type="SAM" id="Phobius"/>
    </source>
</evidence>
<evidence type="ECO:0000313" key="2">
    <source>
        <dbReference type="EMBL" id="KAK1418333.1"/>
    </source>
</evidence>
<dbReference type="PANTHER" id="PTHR31115">
    <property type="entry name" value="OS05G0107300 PROTEIN"/>
    <property type="match status" value="1"/>
</dbReference>